<gene>
    <name evidence="5" type="ORF">Ocin01_02221</name>
</gene>
<evidence type="ECO:0000256" key="1">
    <source>
        <dbReference type="ARBA" id="ARBA00007381"/>
    </source>
</evidence>
<organism evidence="5 6">
    <name type="scientific">Orchesella cincta</name>
    <name type="common">Springtail</name>
    <name type="synonym">Podura cincta</name>
    <dbReference type="NCBI Taxonomy" id="48709"/>
    <lineage>
        <taxon>Eukaryota</taxon>
        <taxon>Metazoa</taxon>
        <taxon>Ecdysozoa</taxon>
        <taxon>Arthropoda</taxon>
        <taxon>Hexapoda</taxon>
        <taxon>Collembola</taxon>
        <taxon>Entomobryomorpha</taxon>
        <taxon>Entomobryoidea</taxon>
        <taxon>Orchesellidae</taxon>
        <taxon>Orchesellinae</taxon>
        <taxon>Orchesella</taxon>
    </lineage>
</organism>
<dbReference type="FunFam" id="3.30.420.40:FF:000028">
    <property type="entry name" value="heat shock 70 kDa protein-like"/>
    <property type="match status" value="1"/>
</dbReference>
<evidence type="ECO:0000256" key="2">
    <source>
        <dbReference type="ARBA" id="ARBA00022741"/>
    </source>
</evidence>
<evidence type="ECO:0000256" key="3">
    <source>
        <dbReference type="ARBA" id="ARBA00022840"/>
    </source>
</evidence>
<keyword evidence="3" id="KW-0067">ATP-binding</keyword>
<dbReference type="PANTHER" id="PTHR45639">
    <property type="entry name" value="HSC70CB, ISOFORM G-RELATED"/>
    <property type="match status" value="1"/>
</dbReference>
<proteinExistence type="inferred from homology"/>
<dbReference type="STRING" id="48709.A0A1D2NGR5"/>
<evidence type="ECO:0000313" key="6">
    <source>
        <dbReference type="Proteomes" id="UP000094527"/>
    </source>
</evidence>
<evidence type="ECO:0000313" key="5">
    <source>
        <dbReference type="EMBL" id="ODN04437.1"/>
    </source>
</evidence>
<dbReference type="GO" id="GO:0140662">
    <property type="term" value="F:ATP-dependent protein folding chaperone"/>
    <property type="evidence" value="ECO:0007669"/>
    <property type="project" value="InterPro"/>
</dbReference>
<comment type="caution">
    <text evidence="5">The sequence shown here is derived from an EMBL/GenBank/DDBJ whole genome shotgun (WGS) entry which is preliminary data.</text>
</comment>
<dbReference type="EMBL" id="LJIJ01000043">
    <property type="protein sequence ID" value="ODN04437.1"/>
    <property type="molecule type" value="Genomic_DNA"/>
</dbReference>
<dbReference type="Gene3D" id="3.30.420.40">
    <property type="match status" value="2"/>
</dbReference>
<dbReference type="GO" id="GO:0005524">
    <property type="term" value="F:ATP binding"/>
    <property type="evidence" value="ECO:0007669"/>
    <property type="project" value="UniProtKB-KW"/>
</dbReference>
<name>A0A1D2NGR5_ORCCI</name>
<dbReference type="AlphaFoldDB" id="A0A1D2NGR5"/>
<dbReference type="SUPFAM" id="SSF53067">
    <property type="entry name" value="Actin-like ATPase domain"/>
    <property type="match status" value="1"/>
</dbReference>
<keyword evidence="2" id="KW-0547">Nucleotide-binding</keyword>
<evidence type="ECO:0000256" key="4">
    <source>
        <dbReference type="SAM" id="MobiDB-lite"/>
    </source>
</evidence>
<dbReference type="InterPro" id="IPR013126">
    <property type="entry name" value="Hsp_70_fam"/>
</dbReference>
<protein>
    <submittedName>
        <fullName evidence="5">Chaperone protein DnaK</fullName>
    </submittedName>
</protein>
<dbReference type="Proteomes" id="UP000094527">
    <property type="component" value="Unassembled WGS sequence"/>
</dbReference>
<sequence length="534" mass="60329">MGANSASSDLKSLPSLTTWERKEKAKGSCMPRDDKKHFPEQKSRLNPLIFHLSLNHVRVGIEHESRFLQLPPVPAVVGITSENQWVCGEDDRLKEESTKVWLIRECNRPWHEQVRIGDNVNDITVEFLLGFLLGALKEHVEEMCNGEISQAIFIIPFWFTSSQRQQVKDSGTIAGFTENLLINENSALAFKAINGCNESSDIVVLSENSGHVDVTVYAYDKQKENLKMRGHYAVYEKKEKQRKQRPSMLSLEYLKFLTFGAEVSDSTGNAVHEAYKLAKNRLTLGKGSGSKSRPKIISSVLNLKIGRTYLCGQRKELLKKHIFLRNPISYEKTVQDNYNALPLNDAKLIISSDLPMYVSKARFYQKGVNGEAVIGDLNVKDSMDDICVKLEINNEGIVSLHCVNAKNRYSVRTRGGSERITLDSSLYSWTCPNLNPDQIGSYASLLEYFKEAKKASKVSSETEQAKQGLNEKGEELIQRIENKEGKFRSDLGRNMVKGQITEALGLLSHPKITPSDIEKQMDLFQKLEAKYFPQ</sequence>
<reference evidence="5 6" key="1">
    <citation type="journal article" date="2016" name="Genome Biol. Evol.">
        <title>Gene Family Evolution Reflects Adaptation to Soil Environmental Stressors in the Genome of the Collembolan Orchesella cincta.</title>
        <authorList>
            <person name="Faddeeva-Vakhrusheva A."/>
            <person name="Derks M.F."/>
            <person name="Anvar S.Y."/>
            <person name="Agamennone V."/>
            <person name="Suring W."/>
            <person name="Smit S."/>
            <person name="van Straalen N.M."/>
            <person name="Roelofs D."/>
        </authorList>
    </citation>
    <scope>NUCLEOTIDE SEQUENCE [LARGE SCALE GENOMIC DNA]</scope>
    <source>
        <tissue evidence="5">Mixed pool</tissue>
    </source>
</reference>
<feature type="compositionally biased region" description="Polar residues" evidence="4">
    <location>
        <begin position="1"/>
        <end position="18"/>
    </location>
</feature>
<feature type="region of interest" description="Disordered" evidence="4">
    <location>
        <begin position="1"/>
        <end position="36"/>
    </location>
</feature>
<feature type="compositionally biased region" description="Basic and acidic residues" evidence="4">
    <location>
        <begin position="19"/>
        <end position="36"/>
    </location>
</feature>
<dbReference type="InterPro" id="IPR043129">
    <property type="entry name" value="ATPase_NBD"/>
</dbReference>
<accession>A0A1D2NGR5</accession>
<dbReference type="Pfam" id="PF00012">
    <property type="entry name" value="HSP70"/>
    <property type="match status" value="1"/>
</dbReference>
<keyword evidence="6" id="KW-1185">Reference proteome</keyword>
<comment type="similarity">
    <text evidence="1">Belongs to the heat shock protein 70 family.</text>
</comment>